<dbReference type="HOGENOM" id="CLU_028880_2_2_9"/>
<evidence type="ECO:0000256" key="3">
    <source>
        <dbReference type="ARBA" id="ARBA00022692"/>
    </source>
</evidence>
<dbReference type="EMBL" id="CP036170">
    <property type="protein sequence ID" value="QBF73059.1"/>
    <property type="molecule type" value="Genomic_DNA"/>
</dbReference>
<evidence type="ECO:0000313" key="7">
    <source>
        <dbReference type="Proteomes" id="UP000289664"/>
    </source>
</evidence>
<dbReference type="RefSeq" id="WP_004604957.1">
    <property type="nucleotide sequence ID" value="NZ_CP036170.1"/>
</dbReference>
<evidence type="ECO:0000256" key="4">
    <source>
        <dbReference type="ARBA" id="ARBA00022989"/>
    </source>
</evidence>
<dbReference type="PANTHER" id="PTHR32196:SF72">
    <property type="entry name" value="RIBOSE IMPORT PERMEASE PROTEIN RBSC"/>
    <property type="match status" value="1"/>
</dbReference>
<dbReference type="CDD" id="cd06579">
    <property type="entry name" value="TM_PBP1_transp_AraH_like"/>
    <property type="match status" value="1"/>
</dbReference>
<accession>B0NEL1</accession>
<evidence type="ECO:0000313" key="6">
    <source>
        <dbReference type="EMBL" id="QBF73059.1"/>
    </source>
</evidence>
<dbReference type="Pfam" id="PF02653">
    <property type="entry name" value="BPD_transp_2"/>
    <property type="match status" value="1"/>
</dbReference>
<protein>
    <submittedName>
        <fullName evidence="6">Ribose import permease protein RbsC</fullName>
    </submittedName>
</protein>
<organism evidence="6 7">
    <name type="scientific">Clostridium scindens (strain ATCC 35704 / DSM 5676 / VPI 13733 / 19)</name>
    <dbReference type="NCBI Taxonomy" id="411468"/>
    <lineage>
        <taxon>Bacteria</taxon>
        <taxon>Bacillati</taxon>
        <taxon>Bacillota</taxon>
        <taxon>Clostridia</taxon>
        <taxon>Lachnospirales</taxon>
        <taxon>Lachnospiraceae</taxon>
    </lineage>
</organism>
<dbReference type="eggNOG" id="COG1172">
    <property type="taxonomic scope" value="Bacteria"/>
</dbReference>
<dbReference type="STRING" id="411468.CLOSCI_01892"/>
<keyword evidence="2" id="KW-1003">Cell membrane</keyword>
<keyword evidence="5" id="KW-0472">Membrane</keyword>
<dbReference type="GeneID" id="62694645"/>
<evidence type="ECO:0000256" key="2">
    <source>
        <dbReference type="ARBA" id="ARBA00022475"/>
    </source>
</evidence>
<comment type="subcellular location">
    <subcellularLocation>
        <location evidence="1">Cell membrane</location>
        <topology evidence="1">Multi-pass membrane protein</topology>
    </subcellularLocation>
</comment>
<gene>
    <name evidence="6" type="primary">rbsC_1</name>
    <name evidence="6" type="ORF">HDCHBGLK_00414</name>
</gene>
<evidence type="ECO:0000256" key="1">
    <source>
        <dbReference type="ARBA" id="ARBA00004651"/>
    </source>
</evidence>
<dbReference type="PANTHER" id="PTHR32196">
    <property type="entry name" value="ABC TRANSPORTER PERMEASE PROTEIN YPHD-RELATED-RELATED"/>
    <property type="match status" value="1"/>
</dbReference>
<dbReference type="GO" id="GO:0022857">
    <property type="term" value="F:transmembrane transporter activity"/>
    <property type="evidence" value="ECO:0007669"/>
    <property type="project" value="InterPro"/>
</dbReference>
<name>B0NEL1_CLOS5</name>
<keyword evidence="4" id="KW-1133">Transmembrane helix</keyword>
<reference evidence="6 7" key="1">
    <citation type="journal article" date="2019" name="Appl. Environ. Microbiol.">
        <title>Clostridium scindens ATCC 35704: integration of nutritional requirements, the complete genome sequence, and global transcriptional responses to bile acids.</title>
        <authorList>
            <person name="Devendran S."/>
            <person name="Shrestha R."/>
            <person name="Alves J.M.P."/>
            <person name="Wolf P.G."/>
            <person name="Ly L."/>
            <person name="Hernandez A.G."/>
            <person name="Mendez-Garcia C."/>
            <person name="Inboden A."/>
            <person name="Wiley J."/>
            <person name="Paul O."/>
            <person name="Allen A."/>
            <person name="Springer E."/>
            <person name="Wright C.L."/>
            <person name="Fields C.J."/>
            <person name="Daniel S.L."/>
            <person name="Ridlon J.M."/>
        </authorList>
    </citation>
    <scope>NUCLEOTIDE SEQUENCE [LARGE SCALE GENOMIC DNA]</scope>
    <source>
        <strain evidence="6 7">ATCC 35704</strain>
    </source>
</reference>
<dbReference type="InterPro" id="IPR001851">
    <property type="entry name" value="ABC_transp_permease"/>
</dbReference>
<evidence type="ECO:0000256" key="5">
    <source>
        <dbReference type="ARBA" id="ARBA00023136"/>
    </source>
</evidence>
<keyword evidence="3" id="KW-0812">Transmembrane</keyword>
<dbReference type="GO" id="GO:0005886">
    <property type="term" value="C:plasma membrane"/>
    <property type="evidence" value="ECO:0007669"/>
    <property type="project" value="UniProtKB-SubCell"/>
</dbReference>
<proteinExistence type="predicted"/>
<dbReference type="KEGG" id="csci:HDCHBGLK_00414"/>
<dbReference type="AlphaFoldDB" id="B0NEL1"/>
<sequence>MTKKKINMKATLRSFALVFIIIATFIIMSFVSPVFFTEQNIINIIRQISINGIIAVGMTFVILTGGIDLSVGSVVAVTSVICGYLLQQGWNWLLTCIIALTVALFYGCFNGILVAYVGFQPFIATLATVTMGSGIALAFSDGKPFTISNKSFLQIGQGYVGAVPIPIILLVIVVAIGIIILKTTTFGRYVFAIGGNKNAAKLSGVRTKKVELLVYVISALCAAVVGLILSARISSGQPTAGEGYELDAIAAVAIGGTSMSGGIGTLTGTIFGFILLGLMTNSMNLLNINSFYQEIAKGILIIIAVFLDMTSKGKNK</sequence>
<dbReference type="Proteomes" id="UP000289664">
    <property type="component" value="Chromosome"/>
</dbReference>
<keyword evidence="7" id="KW-1185">Reference proteome</keyword>